<evidence type="ECO:0000313" key="3">
    <source>
        <dbReference type="Proteomes" id="UP000237631"/>
    </source>
</evidence>
<accession>A0A2S6BYE5</accession>
<feature type="compositionally biased region" description="Polar residues" evidence="1">
    <location>
        <begin position="1"/>
        <end position="27"/>
    </location>
</feature>
<organism evidence="2 3">
    <name type="scientific">Cercospora berteroae</name>
    <dbReference type="NCBI Taxonomy" id="357750"/>
    <lineage>
        <taxon>Eukaryota</taxon>
        <taxon>Fungi</taxon>
        <taxon>Dikarya</taxon>
        <taxon>Ascomycota</taxon>
        <taxon>Pezizomycotina</taxon>
        <taxon>Dothideomycetes</taxon>
        <taxon>Dothideomycetidae</taxon>
        <taxon>Mycosphaerellales</taxon>
        <taxon>Mycosphaerellaceae</taxon>
        <taxon>Cercospora</taxon>
    </lineage>
</organism>
<dbReference type="AlphaFoldDB" id="A0A2S6BYE5"/>
<dbReference type="EMBL" id="PNEN01001692">
    <property type="protein sequence ID" value="PPJ52486.1"/>
    <property type="molecule type" value="Genomic_DNA"/>
</dbReference>
<protein>
    <submittedName>
        <fullName evidence="2">Uncharacterized protein</fullName>
    </submittedName>
</protein>
<dbReference type="Proteomes" id="UP000237631">
    <property type="component" value="Unassembled WGS sequence"/>
</dbReference>
<keyword evidence="3" id="KW-1185">Reference proteome</keyword>
<gene>
    <name evidence="2" type="ORF">CBER1_10708</name>
</gene>
<proteinExistence type="predicted"/>
<sequence>MAIKTSAQGTSGPAQPQASQSAYSRRSGSARMTPMYPKVKPKKRPCHLLKLPRELRDMIYEFASPQKFARIVVDTRSKCAKLLSTLDLQVLVPCWELHYHGSHKAIGNHVRCLFSPPRSLCRMKKLYHGNYSTYRSGRTPPMSLNALPWRSIEVNFGFIDDWLLPDGLDSLGRTVILPFLLVRLRRAKIIAEVWSDDTGPVRLVCALRSEDVVAYDESKTGGDQPFAELRDRIVDICSIMELPIKGVSVEQDVQRTMK</sequence>
<evidence type="ECO:0000256" key="1">
    <source>
        <dbReference type="SAM" id="MobiDB-lite"/>
    </source>
</evidence>
<dbReference type="OrthoDB" id="3801489at2759"/>
<name>A0A2S6BYE5_9PEZI</name>
<reference evidence="3" key="1">
    <citation type="journal article" date="2017" name="bioRxiv">
        <title>Conservation of a gene cluster reveals novel cercosporin biosynthetic mechanisms and extends production to the genus Colletotrichum.</title>
        <authorList>
            <person name="de Jonge R."/>
            <person name="Ebert M.K."/>
            <person name="Huitt-Roehl C.R."/>
            <person name="Pal P."/>
            <person name="Suttle J.C."/>
            <person name="Spanner R.E."/>
            <person name="Neubauer J.D."/>
            <person name="Jurick W.M.II."/>
            <person name="Stott K.A."/>
            <person name="Secor G.A."/>
            <person name="Thomma B.P.H.J."/>
            <person name="Van de Peer Y."/>
            <person name="Townsend C.A."/>
            <person name="Bolton M.D."/>
        </authorList>
    </citation>
    <scope>NUCLEOTIDE SEQUENCE [LARGE SCALE GENOMIC DNA]</scope>
    <source>
        <strain evidence="3">CBS538.71</strain>
    </source>
</reference>
<evidence type="ECO:0000313" key="2">
    <source>
        <dbReference type="EMBL" id="PPJ52486.1"/>
    </source>
</evidence>
<comment type="caution">
    <text evidence="2">The sequence shown here is derived from an EMBL/GenBank/DDBJ whole genome shotgun (WGS) entry which is preliminary data.</text>
</comment>
<feature type="region of interest" description="Disordered" evidence="1">
    <location>
        <begin position="1"/>
        <end position="37"/>
    </location>
</feature>